<evidence type="ECO:0000313" key="2">
    <source>
        <dbReference type="Proteomes" id="UP000525078"/>
    </source>
</evidence>
<dbReference type="EMBL" id="JAATIP010000048">
    <property type="protein sequence ID" value="KAF4384345.1"/>
    <property type="molecule type" value="Genomic_DNA"/>
</dbReference>
<evidence type="ECO:0000313" key="1">
    <source>
        <dbReference type="EMBL" id="KAF4384345.1"/>
    </source>
</evidence>
<protein>
    <submittedName>
        <fullName evidence="1">Uncharacterized protein</fullName>
    </submittedName>
</protein>
<accession>A0A7J6GN36</accession>
<dbReference type="AlphaFoldDB" id="A0A7J6GN36"/>
<name>A0A7J6GN36_CANSA</name>
<proteinExistence type="predicted"/>
<gene>
    <name evidence="1" type="ORF">F8388_004578</name>
</gene>
<sequence length="74" mass="8702">MTYWVIETNSSRGVILFSAVFSCCDRHKIAVDLRLLSFFTKKKKYRYLKLLVQHRVEYIGDEALHSSESLFLCP</sequence>
<dbReference type="Proteomes" id="UP000525078">
    <property type="component" value="Unassembled WGS sequence"/>
</dbReference>
<organism evidence="1 2">
    <name type="scientific">Cannabis sativa</name>
    <name type="common">Hemp</name>
    <name type="synonym">Marijuana</name>
    <dbReference type="NCBI Taxonomy" id="3483"/>
    <lineage>
        <taxon>Eukaryota</taxon>
        <taxon>Viridiplantae</taxon>
        <taxon>Streptophyta</taxon>
        <taxon>Embryophyta</taxon>
        <taxon>Tracheophyta</taxon>
        <taxon>Spermatophyta</taxon>
        <taxon>Magnoliopsida</taxon>
        <taxon>eudicotyledons</taxon>
        <taxon>Gunneridae</taxon>
        <taxon>Pentapetalae</taxon>
        <taxon>rosids</taxon>
        <taxon>fabids</taxon>
        <taxon>Rosales</taxon>
        <taxon>Cannabaceae</taxon>
        <taxon>Cannabis</taxon>
    </lineage>
</organism>
<reference evidence="1 2" key="1">
    <citation type="journal article" date="2020" name="bioRxiv">
        <title>Sequence and annotation of 42 cannabis genomes reveals extensive copy number variation in cannabinoid synthesis and pathogen resistance genes.</title>
        <authorList>
            <person name="Mckernan K.J."/>
            <person name="Helbert Y."/>
            <person name="Kane L.T."/>
            <person name="Ebling H."/>
            <person name="Zhang L."/>
            <person name="Liu B."/>
            <person name="Eaton Z."/>
            <person name="Mclaughlin S."/>
            <person name="Kingan S."/>
            <person name="Baybayan P."/>
            <person name="Concepcion G."/>
            <person name="Jordan M."/>
            <person name="Riva A."/>
            <person name="Barbazuk W."/>
            <person name="Harkins T."/>
        </authorList>
    </citation>
    <scope>NUCLEOTIDE SEQUENCE [LARGE SCALE GENOMIC DNA]</scope>
    <source>
        <strain evidence="2">cv. Jamaican Lion 4</strain>
        <tissue evidence="1">Leaf</tissue>
    </source>
</reference>
<comment type="caution">
    <text evidence="1">The sequence shown here is derived from an EMBL/GenBank/DDBJ whole genome shotgun (WGS) entry which is preliminary data.</text>
</comment>